<keyword evidence="3" id="KW-0949">S-adenosyl-L-methionine</keyword>
<evidence type="ECO:0000313" key="9">
    <source>
        <dbReference type="EMBL" id="GGJ98345.1"/>
    </source>
</evidence>
<dbReference type="SMART" id="SM00729">
    <property type="entry name" value="Elp3"/>
    <property type="match status" value="1"/>
</dbReference>
<keyword evidence="4" id="KW-0479">Metal-binding</keyword>
<dbReference type="PIRSF" id="PIRSF037420">
    <property type="entry name" value="PQQ_syn_pqqE"/>
    <property type="match status" value="1"/>
</dbReference>
<dbReference type="GO" id="GO:0003824">
    <property type="term" value="F:catalytic activity"/>
    <property type="evidence" value="ECO:0007669"/>
    <property type="project" value="InterPro"/>
</dbReference>
<dbReference type="SFLD" id="SFLDG01386">
    <property type="entry name" value="main_SPASM_domain-containing"/>
    <property type="match status" value="1"/>
</dbReference>
<dbReference type="InterPro" id="IPR058240">
    <property type="entry name" value="rSAM_sf"/>
</dbReference>
<feature type="domain" description="Radical SAM core" evidence="8">
    <location>
        <begin position="5"/>
        <end position="219"/>
    </location>
</feature>
<dbReference type="RefSeq" id="WP_188816982.1">
    <property type="nucleotide sequence ID" value="NZ_BMOF01000015.1"/>
</dbReference>
<evidence type="ECO:0000256" key="4">
    <source>
        <dbReference type="ARBA" id="ARBA00022723"/>
    </source>
</evidence>
<gene>
    <name evidence="9" type="ORF">GCM10007043_10340</name>
</gene>
<dbReference type="InterPro" id="IPR006638">
    <property type="entry name" value="Elp3/MiaA/NifB-like_rSAM"/>
</dbReference>
<dbReference type="InterPro" id="IPR013785">
    <property type="entry name" value="Aldolase_TIM"/>
</dbReference>
<dbReference type="Proteomes" id="UP000637720">
    <property type="component" value="Unassembled WGS sequence"/>
</dbReference>
<evidence type="ECO:0000256" key="5">
    <source>
        <dbReference type="ARBA" id="ARBA00023004"/>
    </source>
</evidence>
<dbReference type="AlphaFoldDB" id="A0A8J3B6W3"/>
<dbReference type="CDD" id="cd21123">
    <property type="entry name" value="SPASM_MftC-like"/>
    <property type="match status" value="1"/>
</dbReference>
<dbReference type="SFLD" id="SFLDG01067">
    <property type="entry name" value="SPASM/twitch_domain_containing"/>
    <property type="match status" value="1"/>
</dbReference>
<dbReference type="GO" id="GO:0051539">
    <property type="term" value="F:4 iron, 4 sulfur cluster binding"/>
    <property type="evidence" value="ECO:0007669"/>
    <property type="project" value="UniProtKB-KW"/>
</dbReference>
<dbReference type="GO" id="GO:0046872">
    <property type="term" value="F:metal ion binding"/>
    <property type="evidence" value="ECO:0007669"/>
    <property type="project" value="UniProtKB-KW"/>
</dbReference>
<evidence type="ECO:0000256" key="2">
    <source>
        <dbReference type="ARBA" id="ARBA00022485"/>
    </source>
</evidence>
<evidence type="ECO:0000256" key="3">
    <source>
        <dbReference type="ARBA" id="ARBA00022691"/>
    </source>
</evidence>
<dbReference type="InterPro" id="IPR017200">
    <property type="entry name" value="PqqE-like"/>
</dbReference>
<name>A0A8J3B6W3_9BACI</name>
<dbReference type="InterPro" id="IPR007197">
    <property type="entry name" value="rSAM"/>
</dbReference>
<keyword evidence="2" id="KW-0004">4Fe-4S</keyword>
<comment type="caution">
    <text evidence="9">The sequence shown here is derived from an EMBL/GenBank/DDBJ whole genome shotgun (WGS) entry which is preliminary data.</text>
</comment>
<dbReference type="Gene3D" id="3.20.20.70">
    <property type="entry name" value="Aldolase class I"/>
    <property type="match status" value="2"/>
</dbReference>
<dbReference type="CDD" id="cd01335">
    <property type="entry name" value="Radical_SAM"/>
    <property type="match status" value="1"/>
</dbReference>
<accession>A0A8J3B6W3</accession>
<organism evidence="9 10">
    <name type="scientific">Calditerricola satsumensis</name>
    <dbReference type="NCBI Taxonomy" id="373054"/>
    <lineage>
        <taxon>Bacteria</taxon>
        <taxon>Bacillati</taxon>
        <taxon>Bacillota</taxon>
        <taxon>Bacilli</taxon>
        <taxon>Bacillales</taxon>
        <taxon>Bacillaceae</taxon>
        <taxon>Calditerricola</taxon>
    </lineage>
</organism>
<reference evidence="9" key="1">
    <citation type="journal article" date="2014" name="Int. J. Syst. Evol. Microbiol.">
        <title>Complete genome sequence of Corynebacterium casei LMG S-19264T (=DSM 44701T), isolated from a smear-ripened cheese.</title>
        <authorList>
            <consortium name="US DOE Joint Genome Institute (JGI-PGF)"/>
            <person name="Walter F."/>
            <person name="Albersmeier A."/>
            <person name="Kalinowski J."/>
            <person name="Ruckert C."/>
        </authorList>
    </citation>
    <scope>NUCLEOTIDE SEQUENCE</scope>
    <source>
        <strain evidence="9">JCM 14719</strain>
    </source>
</reference>
<dbReference type="InterPro" id="IPR050377">
    <property type="entry name" value="Radical_SAM_PqqE_MftC-like"/>
</dbReference>
<evidence type="ECO:0000256" key="6">
    <source>
        <dbReference type="ARBA" id="ARBA00023014"/>
    </source>
</evidence>
<dbReference type="SUPFAM" id="SSF102114">
    <property type="entry name" value="Radical SAM enzymes"/>
    <property type="match status" value="2"/>
</dbReference>
<evidence type="ECO:0000313" key="10">
    <source>
        <dbReference type="Proteomes" id="UP000637720"/>
    </source>
</evidence>
<keyword evidence="6" id="KW-0411">Iron-sulfur</keyword>
<protein>
    <submittedName>
        <fullName evidence="9">Radical SAM protein</fullName>
    </submittedName>
</protein>
<dbReference type="SFLD" id="SFLDS00029">
    <property type="entry name" value="Radical_SAM"/>
    <property type="match status" value="1"/>
</dbReference>
<evidence type="ECO:0000256" key="7">
    <source>
        <dbReference type="SAM" id="MobiDB-lite"/>
    </source>
</evidence>
<keyword evidence="5" id="KW-0408">Iron</keyword>
<sequence>MLDFNRSPFLVIWEVTRACALKCLHCRAEAQYHRDPRELSTEEGKALIRQIREMGAPLLVFTGGDPLMRDDLFELAVYAKEQGLLVSLTPSATPRVTEKAMRQAKEIGLDRWAFSLDGSTAEIHDAFRGTRGSFALTMRAIETLRRLGMPLQINTTVSRYNLGDLPNIARLLEEMGVVLWSVFFLVPTGRGKLEDMISAEAHERVFHWLADLAERVPFDIKTTAAPHYRRVLLQRAKAKAKTAAAGGTAQEAPSFAATAGGTRSEGRVPASGGGSSGALDANGAAGAPPWLAGRQRELRAPRAVNDGNGFVFVSHIGEVYPSGFLPIACGNVRERPLADIYRHHPTFVALRDPERLKGKCGVCEYRTICGGSRARAYAVTGDPLASDPSCAYVPPAWEQGGGKAQAEAH</sequence>
<feature type="region of interest" description="Disordered" evidence="7">
    <location>
        <begin position="243"/>
        <end position="282"/>
    </location>
</feature>
<dbReference type="PANTHER" id="PTHR11228:SF34">
    <property type="entry name" value="TUNGSTEN-CONTAINING ALDEHYDE FERREDOXIN OXIDOREDUCTASE COFACTOR MODIFYING PROTEIN"/>
    <property type="match status" value="1"/>
</dbReference>
<proteinExistence type="predicted"/>
<dbReference type="PANTHER" id="PTHR11228">
    <property type="entry name" value="RADICAL SAM DOMAIN PROTEIN"/>
    <property type="match status" value="1"/>
</dbReference>
<comment type="cofactor">
    <cofactor evidence="1">
        <name>[4Fe-4S] cluster</name>
        <dbReference type="ChEBI" id="CHEBI:49883"/>
    </cofactor>
</comment>
<dbReference type="EMBL" id="BMOF01000015">
    <property type="protein sequence ID" value="GGJ98345.1"/>
    <property type="molecule type" value="Genomic_DNA"/>
</dbReference>
<keyword evidence="10" id="KW-1185">Reference proteome</keyword>
<reference evidence="9" key="2">
    <citation type="submission" date="2020-09" db="EMBL/GenBank/DDBJ databases">
        <authorList>
            <person name="Sun Q."/>
            <person name="Ohkuma M."/>
        </authorList>
    </citation>
    <scope>NUCLEOTIDE SEQUENCE</scope>
    <source>
        <strain evidence="9">JCM 14719</strain>
    </source>
</reference>
<dbReference type="Pfam" id="PF04055">
    <property type="entry name" value="Radical_SAM"/>
    <property type="match status" value="1"/>
</dbReference>
<evidence type="ECO:0000256" key="1">
    <source>
        <dbReference type="ARBA" id="ARBA00001966"/>
    </source>
</evidence>
<evidence type="ECO:0000259" key="8">
    <source>
        <dbReference type="PROSITE" id="PS51918"/>
    </source>
</evidence>
<dbReference type="PROSITE" id="PS51918">
    <property type="entry name" value="RADICAL_SAM"/>
    <property type="match status" value="1"/>
</dbReference>